<accession>A0ABW3E699</accession>
<dbReference type="InterPro" id="IPR001242">
    <property type="entry name" value="Condensation_dom"/>
</dbReference>
<reference evidence="3" key="1">
    <citation type="journal article" date="2019" name="Int. J. Syst. Evol. Microbiol.">
        <title>The Global Catalogue of Microorganisms (GCM) 10K type strain sequencing project: providing services to taxonomists for standard genome sequencing and annotation.</title>
        <authorList>
            <consortium name="The Broad Institute Genomics Platform"/>
            <consortium name="The Broad Institute Genome Sequencing Center for Infectious Disease"/>
            <person name="Wu L."/>
            <person name="Ma J."/>
        </authorList>
    </citation>
    <scope>NUCLEOTIDE SEQUENCE [LARGE SCALE GENOMIC DNA]</scope>
    <source>
        <strain evidence="3">CCUG 62974</strain>
    </source>
</reference>
<gene>
    <name evidence="2" type="ORF">ACFQ08_41110</name>
</gene>
<feature type="domain" description="Condensation" evidence="1">
    <location>
        <begin position="9"/>
        <end position="203"/>
    </location>
</feature>
<dbReference type="InterPro" id="IPR023213">
    <property type="entry name" value="CAT-like_dom_sf"/>
</dbReference>
<dbReference type="Pfam" id="PF00668">
    <property type="entry name" value="Condensation"/>
    <property type="match status" value="1"/>
</dbReference>
<sequence>MTITDTSRLPLSGGQSGLWFAQRLDPDNSIFNTAEYVEITGRLDPGRLAEAIERTMNETDVLRVRFETEGELVHQRVLDATPYRVRVVDLRGRDDPRGAALDWMRGDLAKPVDLTGGDLVAQVIFKVGEGTHYWYQRAHHILLDGYGYALVQNRTADVYAALTEGREPTPSPFRPLREALGEEAAYRSSERYDADRRYWLERYGSMPAPAG</sequence>
<name>A0ABW3E699_9ACTN</name>
<dbReference type="Proteomes" id="UP001597024">
    <property type="component" value="Unassembled WGS sequence"/>
</dbReference>
<feature type="non-terminal residue" evidence="2">
    <location>
        <position position="211"/>
    </location>
</feature>
<dbReference type="Gene3D" id="3.30.559.10">
    <property type="entry name" value="Chloramphenicol acetyltransferase-like domain"/>
    <property type="match status" value="1"/>
</dbReference>
<evidence type="ECO:0000259" key="1">
    <source>
        <dbReference type="Pfam" id="PF00668"/>
    </source>
</evidence>
<comment type="caution">
    <text evidence="2">The sequence shown here is derived from an EMBL/GenBank/DDBJ whole genome shotgun (WGS) entry which is preliminary data.</text>
</comment>
<dbReference type="EMBL" id="JBHTHX010002831">
    <property type="protein sequence ID" value="MFD0890987.1"/>
    <property type="molecule type" value="Genomic_DNA"/>
</dbReference>
<organism evidence="2 3">
    <name type="scientific">Streptosporangium algeriense</name>
    <dbReference type="NCBI Taxonomy" id="1682748"/>
    <lineage>
        <taxon>Bacteria</taxon>
        <taxon>Bacillati</taxon>
        <taxon>Actinomycetota</taxon>
        <taxon>Actinomycetes</taxon>
        <taxon>Streptosporangiales</taxon>
        <taxon>Streptosporangiaceae</taxon>
        <taxon>Streptosporangium</taxon>
    </lineage>
</organism>
<keyword evidence="3" id="KW-1185">Reference proteome</keyword>
<proteinExistence type="predicted"/>
<evidence type="ECO:0000313" key="3">
    <source>
        <dbReference type="Proteomes" id="UP001597024"/>
    </source>
</evidence>
<evidence type="ECO:0000313" key="2">
    <source>
        <dbReference type="EMBL" id="MFD0890987.1"/>
    </source>
</evidence>
<protein>
    <submittedName>
        <fullName evidence="2">Condensation domain-containing protein</fullName>
    </submittedName>
</protein>
<dbReference type="SUPFAM" id="SSF52777">
    <property type="entry name" value="CoA-dependent acyltransferases"/>
    <property type="match status" value="1"/>
</dbReference>